<dbReference type="AlphaFoldDB" id="A0A8S9Y057"/>
<dbReference type="OrthoDB" id="6623668at2759"/>
<accession>A0A8S9Y057</accession>
<dbReference type="EMBL" id="WIXP02000002">
    <property type="protein sequence ID" value="KAF6214159.1"/>
    <property type="molecule type" value="Genomic_DNA"/>
</dbReference>
<comment type="caution">
    <text evidence="1">The sequence shown here is derived from an EMBL/GenBank/DDBJ whole genome shotgun (WGS) entry which is preliminary data.</text>
</comment>
<gene>
    <name evidence="1" type="ORF">GE061_008898</name>
</gene>
<evidence type="ECO:0000313" key="2">
    <source>
        <dbReference type="Proteomes" id="UP000466442"/>
    </source>
</evidence>
<evidence type="ECO:0000313" key="1">
    <source>
        <dbReference type="EMBL" id="KAF6214159.1"/>
    </source>
</evidence>
<keyword evidence="2" id="KW-1185">Reference proteome</keyword>
<sequence>MEILVENNKARSLRQRVRKLRVTLAVQINVALIGCQVTAKLYGTCGPWLVNLHSSWFVAHSKQILRDLIELKIEKLAKTQRDKERSISLIEALPLQAKRAIKRIVEGNASQWLSVIPLAADNLDLSTTQFRDAISMRYGRKPSNLPTKCDGCEAVMTLNHALNCKKGGLVKRGHDQVRDEVAELAKLAWRGVMVEPIMLESGDGTPGLIADIKVQDEAARAKHHKYDGAAEDLRGSFTPLITSCEGVLHREFSMFEKNLVDTLSDKWGKPRSVVAGWAKVKIQMAVIRAVSIRLRESRRPLRGISRLEREVNCGVDLGLEDGAPLPLPID</sequence>
<organism evidence="1 2">
    <name type="scientific">Apolygus lucorum</name>
    <name type="common">Small green plant bug</name>
    <name type="synonym">Lygocoris lucorum</name>
    <dbReference type="NCBI Taxonomy" id="248454"/>
    <lineage>
        <taxon>Eukaryota</taxon>
        <taxon>Metazoa</taxon>
        <taxon>Ecdysozoa</taxon>
        <taxon>Arthropoda</taxon>
        <taxon>Hexapoda</taxon>
        <taxon>Insecta</taxon>
        <taxon>Pterygota</taxon>
        <taxon>Neoptera</taxon>
        <taxon>Paraneoptera</taxon>
        <taxon>Hemiptera</taxon>
        <taxon>Heteroptera</taxon>
        <taxon>Panheteroptera</taxon>
        <taxon>Cimicomorpha</taxon>
        <taxon>Miridae</taxon>
        <taxon>Mirini</taxon>
        <taxon>Apolygus</taxon>
    </lineage>
</organism>
<protein>
    <submittedName>
        <fullName evidence="1">Uncharacterized protein</fullName>
    </submittedName>
</protein>
<name>A0A8S9Y057_APOLU</name>
<proteinExistence type="predicted"/>
<dbReference type="Proteomes" id="UP000466442">
    <property type="component" value="Unassembled WGS sequence"/>
</dbReference>
<reference evidence="1" key="1">
    <citation type="journal article" date="2021" name="Mol. Ecol. Resour.">
        <title>Apolygus lucorum genome provides insights into omnivorousness and mesophyll feeding.</title>
        <authorList>
            <person name="Liu Y."/>
            <person name="Liu H."/>
            <person name="Wang H."/>
            <person name="Huang T."/>
            <person name="Liu B."/>
            <person name="Yang B."/>
            <person name="Yin L."/>
            <person name="Li B."/>
            <person name="Zhang Y."/>
            <person name="Zhang S."/>
            <person name="Jiang F."/>
            <person name="Zhang X."/>
            <person name="Ren Y."/>
            <person name="Wang B."/>
            <person name="Wang S."/>
            <person name="Lu Y."/>
            <person name="Wu K."/>
            <person name="Fan W."/>
            <person name="Wang G."/>
        </authorList>
    </citation>
    <scope>NUCLEOTIDE SEQUENCE</scope>
    <source>
        <strain evidence="1">12Hb</strain>
    </source>
</reference>